<reference evidence="3" key="1">
    <citation type="journal article" date="2016" name="Proc. Natl. Acad. Sci. U.S.A.">
        <title>Comparative genomics of biotechnologically important yeasts.</title>
        <authorList>
            <person name="Riley R."/>
            <person name="Haridas S."/>
            <person name="Wolfe K.H."/>
            <person name="Lopes M.R."/>
            <person name="Hittinger C.T."/>
            <person name="Goeker M."/>
            <person name="Salamov A.A."/>
            <person name="Wisecaver J.H."/>
            <person name="Long T.M."/>
            <person name="Calvey C.H."/>
            <person name="Aerts A.L."/>
            <person name="Barry K.W."/>
            <person name="Choi C."/>
            <person name="Clum A."/>
            <person name="Coughlan A.Y."/>
            <person name="Deshpande S."/>
            <person name="Douglass A.P."/>
            <person name="Hanson S.J."/>
            <person name="Klenk H.-P."/>
            <person name="LaButti K.M."/>
            <person name="Lapidus A."/>
            <person name="Lindquist E.A."/>
            <person name="Lipzen A.M."/>
            <person name="Meier-Kolthoff J.P."/>
            <person name="Ohm R.A."/>
            <person name="Otillar R.P."/>
            <person name="Pangilinan J.L."/>
            <person name="Peng Y."/>
            <person name="Rokas A."/>
            <person name="Rosa C.A."/>
            <person name="Scheuner C."/>
            <person name="Sibirny A.A."/>
            <person name="Slot J.C."/>
            <person name="Stielow J.B."/>
            <person name="Sun H."/>
            <person name="Kurtzman C.P."/>
            <person name="Blackwell M."/>
            <person name="Grigoriev I.V."/>
            <person name="Jeffries T.W."/>
        </authorList>
    </citation>
    <scope>NUCLEOTIDE SEQUENCE [LARGE SCALE GENOMIC DNA]</scope>
    <source>
        <strain evidence="3">NRRL Y-1626</strain>
    </source>
</reference>
<feature type="domain" description="Zn(2)-C6 fungal-type" evidence="1">
    <location>
        <begin position="27"/>
        <end position="58"/>
    </location>
</feature>
<organism evidence="2 3">
    <name type="scientific">Hanseniaspora valbyensis NRRL Y-1626</name>
    <dbReference type="NCBI Taxonomy" id="766949"/>
    <lineage>
        <taxon>Eukaryota</taxon>
        <taxon>Fungi</taxon>
        <taxon>Dikarya</taxon>
        <taxon>Ascomycota</taxon>
        <taxon>Saccharomycotina</taxon>
        <taxon>Saccharomycetes</taxon>
        <taxon>Saccharomycodales</taxon>
        <taxon>Saccharomycodaceae</taxon>
        <taxon>Hanseniaspora</taxon>
    </lineage>
</organism>
<dbReference type="PROSITE" id="PS00463">
    <property type="entry name" value="ZN2_CY6_FUNGAL_1"/>
    <property type="match status" value="1"/>
</dbReference>
<dbReference type="OrthoDB" id="3972751at2759"/>
<evidence type="ECO:0000313" key="3">
    <source>
        <dbReference type="Proteomes" id="UP000092321"/>
    </source>
</evidence>
<dbReference type="InterPro" id="IPR036864">
    <property type="entry name" value="Zn2-C6_fun-type_DNA-bd_sf"/>
</dbReference>
<protein>
    <recommendedName>
        <fullName evidence="1">Zn(2)-C6 fungal-type domain-containing protein</fullName>
    </recommendedName>
</protein>
<evidence type="ECO:0000313" key="2">
    <source>
        <dbReference type="EMBL" id="OBA25221.1"/>
    </source>
</evidence>
<dbReference type="SUPFAM" id="SSF57701">
    <property type="entry name" value="Zn2/Cys6 DNA-binding domain"/>
    <property type="match status" value="1"/>
</dbReference>
<keyword evidence="3" id="KW-1185">Reference proteome</keyword>
<dbReference type="InterPro" id="IPR001138">
    <property type="entry name" value="Zn2Cys6_DnaBD"/>
</dbReference>
<dbReference type="Gene3D" id="4.10.240.10">
    <property type="entry name" value="Zn(2)-C6 fungal-type DNA-binding domain"/>
    <property type="match status" value="1"/>
</dbReference>
<dbReference type="GO" id="GO:0008270">
    <property type="term" value="F:zinc ion binding"/>
    <property type="evidence" value="ECO:0007669"/>
    <property type="project" value="InterPro"/>
</dbReference>
<evidence type="ECO:0000259" key="1">
    <source>
        <dbReference type="PROSITE" id="PS50048"/>
    </source>
</evidence>
<dbReference type="CDD" id="cd00067">
    <property type="entry name" value="GAL4"/>
    <property type="match status" value="1"/>
</dbReference>
<dbReference type="GO" id="GO:0000981">
    <property type="term" value="F:DNA-binding transcription factor activity, RNA polymerase II-specific"/>
    <property type="evidence" value="ECO:0007669"/>
    <property type="project" value="InterPro"/>
</dbReference>
<comment type="caution">
    <text evidence="2">The sequence shown here is derived from an EMBL/GenBank/DDBJ whole genome shotgun (WGS) entry which is preliminary data.</text>
</comment>
<name>A0A1B7T913_9ASCO</name>
<dbReference type="Pfam" id="PF00172">
    <property type="entry name" value="Zn_clus"/>
    <property type="match status" value="1"/>
</dbReference>
<accession>A0A1B7T913</accession>
<dbReference type="EMBL" id="LXPE01000185">
    <property type="protein sequence ID" value="OBA25221.1"/>
    <property type="molecule type" value="Genomic_DNA"/>
</dbReference>
<dbReference type="PROSITE" id="PS50048">
    <property type="entry name" value="ZN2_CY6_FUNGAL_2"/>
    <property type="match status" value="1"/>
</dbReference>
<dbReference type="Proteomes" id="UP000092321">
    <property type="component" value="Unassembled WGS sequence"/>
</dbReference>
<gene>
    <name evidence="2" type="ORF">HANVADRAFT_50242</name>
</gene>
<dbReference type="AlphaFoldDB" id="A0A1B7T913"/>
<proteinExistence type="predicted"/>
<sequence length="147" mass="17181">MLCKESLDKIQDIINNQRQPKKRISKACIKCKNSKNKCINIEKGICERCVELNEICIYDYSHNNNNNNNSNDDSKVLLSKEYLTLLQNKSMLCEIVLKKMFNNFDKLVDNGFIVLNTEKRVQPNNFSPEEQLWTDLVNGNKQFCNQK</sequence>
<dbReference type="SMART" id="SM00066">
    <property type="entry name" value="GAL4"/>
    <property type="match status" value="1"/>
</dbReference>